<proteinExistence type="predicted"/>
<comment type="caution">
    <text evidence="2">The sequence shown here is derived from an EMBL/GenBank/DDBJ whole genome shotgun (WGS) entry which is preliminary data.</text>
</comment>
<gene>
    <name evidence="2" type="ORF">MFLAVUS_008672</name>
</gene>
<evidence type="ECO:0000313" key="2">
    <source>
        <dbReference type="EMBL" id="GAA5815166.1"/>
    </source>
</evidence>
<name>A0ABP9Z7R0_9FUNG</name>
<feature type="region of interest" description="Disordered" evidence="1">
    <location>
        <begin position="1"/>
        <end position="27"/>
    </location>
</feature>
<dbReference type="Proteomes" id="UP001473302">
    <property type="component" value="Unassembled WGS sequence"/>
</dbReference>
<organism evidence="2 3">
    <name type="scientific">Mucor flavus</name>
    <dbReference type="NCBI Taxonomy" id="439312"/>
    <lineage>
        <taxon>Eukaryota</taxon>
        <taxon>Fungi</taxon>
        <taxon>Fungi incertae sedis</taxon>
        <taxon>Mucoromycota</taxon>
        <taxon>Mucoromycotina</taxon>
        <taxon>Mucoromycetes</taxon>
        <taxon>Mucorales</taxon>
        <taxon>Mucorineae</taxon>
        <taxon>Mucoraceae</taxon>
        <taxon>Mucor</taxon>
    </lineage>
</organism>
<evidence type="ECO:0000256" key="1">
    <source>
        <dbReference type="SAM" id="MobiDB-lite"/>
    </source>
</evidence>
<keyword evidence="3" id="KW-1185">Reference proteome</keyword>
<accession>A0ABP9Z7R0</accession>
<dbReference type="EMBL" id="BAABUK010000024">
    <property type="protein sequence ID" value="GAA5815166.1"/>
    <property type="molecule type" value="Genomic_DNA"/>
</dbReference>
<evidence type="ECO:0000313" key="3">
    <source>
        <dbReference type="Proteomes" id="UP001473302"/>
    </source>
</evidence>
<reference evidence="2 3" key="1">
    <citation type="submission" date="2024-04" db="EMBL/GenBank/DDBJ databases">
        <title>genome sequences of Mucor flavus KT1a and Helicostylum pulchrum KT1b strains isolated from the surface of a dry-aged beef.</title>
        <authorList>
            <person name="Toyotome T."/>
            <person name="Hosono M."/>
            <person name="Torimaru M."/>
            <person name="Fukuda K."/>
            <person name="Mikami N."/>
        </authorList>
    </citation>
    <scope>NUCLEOTIDE SEQUENCE [LARGE SCALE GENOMIC DNA]</scope>
    <source>
        <strain evidence="2 3">KT1a</strain>
    </source>
</reference>
<protein>
    <submittedName>
        <fullName evidence="2">Uncharacterized protein</fullName>
    </submittedName>
</protein>
<sequence length="65" mass="8004">MPDDKKDTVKATFWNPRKDPDSIKQPDCLSFKRPRQYDFSDVAWDRKNNFWSQKEPMIEYKYDKK</sequence>